<organism evidence="1 2">
    <name type="scientific">Brachionus plicatilis</name>
    <name type="common">Marine rotifer</name>
    <name type="synonym">Brachionus muelleri</name>
    <dbReference type="NCBI Taxonomy" id="10195"/>
    <lineage>
        <taxon>Eukaryota</taxon>
        <taxon>Metazoa</taxon>
        <taxon>Spiralia</taxon>
        <taxon>Gnathifera</taxon>
        <taxon>Rotifera</taxon>
        <taxon>Eurotatoria</taxon>
        <taxon>Monogononta</taxon>
        <taxon>Pseudotrocha</taxon>
        <taxon>Ploima</taxon>
        <taxon>Brachionidae</taxon>
        <taxon>Brachionus</taxon>
    </lineage>
</organism>
<dbReference type="EMBL" id="REGN01002554">
    <property type="protein sequence ID" value="RNA27360.1"/>
    <property type="molecule type" value="Genomic_DNA"/>
</dbReference>
<dbReference type="AlphaFoldDB" id="A0A3M7RV78"/>
<sequence length="98" mass="11114">MIILAVERNVLFSSQHCGANTGYTATLNFSQRERERKCMCECACGKSERLKSLVCSPMCMYTQDILNLVYIGLKTNVKPTNDDHIYSPFDSGFDEFIT</sequence>
<name>A0A3M7RV78_BRAPC</name>
<evidence type="ECO:0000313" key="2">
    <source>
        <dbReference type="Proteomes" id="UP000276133"/>
    </source>
</evidence>
<accession>A0A3M7RV78</accession>
<comment type="caution">
    <text evidence="1">The sequence shown here is derived from an EMBL/GenBank/DDBJ whole genome shotgun (WGS) entry which is preliminary data.</text>
</comment>
<dbReference type="Proteomes" id="UP000276133">
    <property type="component" value="Unassembled WGS sequence"/>
</dbReference>
<proteinExistence type="predicted"/>
<keyword evidence="2" id="KW-1185">Reference proteome</keyword>
<protein>
    <submittedName>
        <fullName evidence="1">Uncharacterized protein</fullName>
    </submittedName>
</protein>
<gene>
    <name evidence="1" type="ORF">BpHYR1_048591</name>
</gene>
<evidence type="ECO:0000313" key="1">
    <source>
        <dbReference type="EMBL" id="RNA27360.1"/>
    </source>
</evidence>
<reference evidence="1 2" key="1">
    <citation type="journal article" date="2018" name="Sci. Rep.">
        <title>Genomic signatures of local adaptation to the degree of environmental predictability in rotifers.</title>
        <authorList>
            <person name="Franch-Gras L."/>
            <person name="Hahn C."/>
            <person name="Garcia-Roger E.M."/>
            <person name="Carmona M.J."/>
            <person name="Serra M."/>
            <person name="Gomez A."/>
        </authorList>
    </citation>
    <scope>NUCLEOTIDE SEQUENCE [LARGE SCALE GENOMIC DNA]</scope>
    <source>
        <strain evidence="1">HYR1</strain>
    </source>
</reference>